<keyword evidence="7" id="KW-1185">Reference proteome</keyword>
<keyword evidence="3 5" id="KW-1133">Transmembrane helix</keyword>
<feature type="transmembrane region" description="Helical" evidence="5">
    <location>
        <begin position="127"/>
        <end position="150"/>
    </location>
</feature>
<evidence type="ECO:0000256" key="1">
    <source>
        <dbReference type="ARBA" id="ARBA00004141"/>
    </source>
</evidence>
<evidence type="ECO:0000256" key="4">
    <source>
        <dbReference type="ARBA" id="ARBA00023136"/>
    </source>
</evidence>
<feature type="transmembrane region" description="Helical" evidence="5">
    <location>
        <begin position="14"/>
        <end position="33"/>
    </location>
</feature>
<dbReference type="OrthoDB" id="9806785at2"/>
<keyword evidence="4 5" id="KW-0472">Membrane</keyword>
<reference evidence="6 7" key="1">
    <citation type="submission" date="2019-07" db="EMBL/GenBank/DDBJ databases">
        <authorList>
            <person name="Park Y.J."/>
            <person name="Jeong S.E."/>
            <person name="Jung H.S."/>
        </authorList>
    </citation>
    <scope>NUCLEOTIDE SEQUENCE [LARGE SCALE GENOMIC DNA]</scope>
    <source>
        <strain evidence="7">P16(2019)</strain>
    </source>
</reference>
<evidence type="ECO:0000256" key="3">
    <source>
        <dbReference type="ARBA" id="ARBA00022989"/>
    </source>
</evidence>
<dbReference type="InterPro" id="IPR002657">
    <property type="entry name" value="BilAc:Na_symport/Acr3"/>
</dbReference>
<proteinExistence type="predicted"/>
<dbReference type="RefSeq" id="WP_143849802.1">
    <property type="nucleotide sequence ID" value="NZ_VLXZ01000010.1"/>
</dbReference>
<dbReference type="Gene3D" id="1.20.1530.20">
    <property type="match status" value="1"/>
</dbReference>
<dbReference type="PANTHER" id="PTHR10361">
    <property type="entry name" value="SODIUM-BILE ACID COTRANSPORTER"/>
    <property type="match status" value="1"/>
</dbReference>
<evidence type="ECO:0000256" key="5">
    <source>
        <dbReference type="SAM" id="Phobius"/>
    </source>
</evidence>
<feature type="transmembrane region" description="Helical" evidence="5">
    <location>
        <begin position="192"/>
        <end position="213"/>
    </location>
</feature>
<dbReference type="EMBL" id="VLXZ01000010">
    <property type="protein sequence ID" value="TSB45613.1"/>
    <property type="molecule type" value="Genomic_DNA"/>
</dbReference>
<dbReference type="Pfam" id="PF01758">
    <property type="entry name" value="SBF"/>
    <property type="match status" value="1"/>
</dbReference>
<dbReference type="GO" id="GO:0016020">
    <property type="term" value="C:membrane"/>
    <property type="evidence" value="ECO:0007669"/>
    <property type="project" value="UniProtKB-SubCell"/>
</dbReference>
<feature type="transmembrane region" description="Helical" evidence="5">
    <location>
        <begin position="219"/>
        <end position="247"/>
    </location>
</feature>
<dbReference type="InterPro" id="IPR004710">
    <property type="entry name" value="Bilac:Na_transpt"/>
</dbReference>
<feature type="transmembrane region" description="Helical" evidence="5">
    <location>
        <begin position="98"/>
        <end position="120"/>
    </location>
</feature>
<comment type="caution">
    <text evidence="6">The sequence shown here is derived from an EMBL/GenBank/DDBJ whole genome shotgun (WGS) entry which is preliminary data.</text>
</comment>
<evidence type="ECO:0000313" key="7">
    <source>
        <dbReference type="Proteomes" id="UP000318521"/>
    </source>
</evidence>
<dbReference type="Proteomes" id="UP000318521">
    <property type="component" value="Unassembled WGS sequence"/>
</dbReference>
<feature type="transmembrane region" description="Helical" evidence="5">
    <location>
        <begin position="162"/>
        <end position="180"/>
    </location>
</feature>
<accession>A0A553ZW04</accession>
<comment type="subcellular location">
    <subcellularLocation>
        <location evidence="1">Membrane</location>
        <topology evidence="1">Multi-pass membrane protein</topology>
    </subcellularLocation>
</comment>
<feature type="transmembrane region" description="Helical" evidence="5">
    <location>
        <begin position="70"/>
        <end position="92"/>
    </location>
</feature>
<keyword evidence="2 5" id="KW-0812">Transmembrane</keyword>
<dbReference type="InterPro" id="IPR038770">
    <property type="entry name" value="Na+/solute_symporter_sf"/>
</dbReference>
<name>A0A553ZW04_9BACI</name>
<evidence type="ECO:0000313" key="6">
    <source>
        <dbReference type="EMBL" id="TSB45613.1"/>
    </source>
</evidence>
<sequence length="310" mass="32991">MHVVERIGQVISKYFALIVIFVSVTAFLVPGAFTWIQPHITFLLGVIMFGMGLTMKASDFAIVAKRPTPVIIGVVAQFVLMPGIAFALTQVFNLPYELAVGVILVGACPGGTASNVMVFLAKGDLPLSVAMTSISTLLAPIMTPAIMFLLASQWVDVDPGSMFMSIVNVIIIPIALGILLRRFLPGTVDKSVGALPLVSILAILAIVTAVVAVNKDNLAVTAGILFIVVLLHNTFGLLLGYVTAWLFKLDETKKRAVSIEIGMQNSGLGASLATTYFEPITALPSAIFSVIHNITGPIMVSIWSKKPVEK</sequence>
<organism evidence="6 7">
    <name type="scientific">Alkalicoccobacillus porphyridii</name>
    <dbReference type="NCBI Taxonomy" id="2597270"/>
    <lineage>
        <taxon>Bacteria</taxon>
        <taxon>Bacillati</taxon>
        <taxon>Bacillota</taxon>
        <taxon>Bacilli</taxon>
        <taxon>Bacillales</taxon>
        <taxon>Bacillaceae</taxon>
        <taxon>Alkalicoccobacillus</taxon>
    </lineage>
</organism>
<protein>
    <submittedName>
        <fullName evidence="6">Bile acid:sodium symporter family protein</fullName>
    </submittedName>
</protein>
<gene>
    <name evidence="6" type="ORF">FN960_15710</name>
</gene>
<feature type="transmembrane region" description="Helical" evidence="5">
    <location>
        <begin position="39"/>
        <end position="58"/>
    </location>
</feature>
<evidence type="ECO:0000256" key="2">
    <source>
        <dbReference type="ARBA" id="ARBA00022692"/>
    </source>
</evidence>
<dbReference type="PANTHER" id="PTHR10361:SF28">
    <property type="entry name" value="P3 PROTEIN-RELATED"/>
    <property type="match status" value="1"/>
</dbReference>
<dbReference type="AlphaFoldDB" id="A0A553ZW04"/>